<feature type="chain" id="PRO_5045456245" evidence="1">
    <location>
        <begin position="28"/>
        <end position="140"/>
    </location>
</feature>
<dbReference type="EMBL" id="JBHSCW010000010">
    <property type="protein sequence ID" value="MFC4352893.1"/>
    <property type="molecule type" value="Genomic_DNA"/>
</dbReference>
<evidence type="ECO:0000313" key="3">
    <source>
        <dbReference type="EMBL" id="MFC4352893.1"/>
    </source>
</evidence>
<dbReference type="Pfam" id="PF00691">
    <property type="entry name" value="OmpA"/>
    <property type="match status" value="1"/>
</dbReference>
<dbReference type="SUPFAM" id="SSF103088">
    <property type="entry name" value="OmpA-like"/>
    <property type="match status" value="1"/>
</dbReference>
<protein>
    <submittedName>
        <fullName evidence="3">OmpA family protein</fullName>
    </submittedName>
</protein>
<gene>
    <name evidence="3" type="ORF">ACFOW6_15180</name>
</gene>
<dbReference type="InterPro" id="IPR006665">
    <property type="entry name" value="OmpA-like"/>
</dbReference>
<dbReference type="Proteomes" id="UP001595799">
    <property type="component" value="Unassembled WGS sequence"/>
</dbReference>
<reference evidence="4" key="1">
    <citation type="journal article" date="2019" name="Int. J. Syst. Evol. Microbiol.">
        <title>The Global Catalogue of Microorganisms (GCM) 10K type strain sequencing project: providing services to taxonomists for standard genome sequencing and annotation.</title>
        <authorList>
            <consortium name="The Broad Institute Genomics Platform"/>
            <consortium name="The Broad Institute Genome Sequencing Center for Infectious Disease"/>
            <person name="Wu L."/>
            <person name="Ma J."/>
        </authorList>
    </citation>
    <scope>NUCLEOTIDE SEQUENCE [LARGE SCALE GENOMIC DNA]</scope>
    <source>
        <strain evidence="4">CECT 8472</strain>
    </source>
</reference>
<feature type="domain" description="OmpA-like" evidence="2">
    <location>
        <begin position="47"/>
        <end position="129"/>
    </location>
</feature>
<evidence type="ECO:0000256" key="1">
    <source>
        <dbReference type="SAM" id="SignalP"/>
    </source>
</evidence>
<comment type="caution">
    <text evidence="3">The sequence shown here is derived from an EMBL/GenBank/DDBJ whole genome shotgun (WGS) entry which is preliminary data.</text>
</comment>
<proteinExistence type="predicted"/>
<feature type="signal peptide" evidence="1">
    <location>
        <begin position="1"/>
        <end position="27"/>
    </location>
</feature>
<name>A0ABV8UQ15_9PROT</name>
<keyword evidence="1" id="KW-0732">Signal</keyword>
<accession>A0ABV8UQ15</accession>
<dbReference type="RefSeq" id="WP_382423271.1">
    <property type="nucleotide sequence ID" value="NZ_JBHSCW010000010.1"/>
</dbReference>
<dbReference type="Gene3D" id="3.30.1330.60">
    <property type="entry name" value="OmpA-like domain"/>
    <property type="match status" value="1"/>
</dbReference>
<dbReference type="InterPro" id="IPR036737">
    <property type="entry name" value="OmpA-like_sf"/>
</dbReference>
<evidence type="ECO:0000259" key="2">
    <source>
        <dbReference type="Pfam" id="PF00691"/>
    </source>
</evidence>
<sequence>MRRLAFPGPLSLAVAALCLGLPLLAVAKDDCLKALAQPQEAPIVINFPPDSAELSARERRRLETFLEDPSHADDLCVIAQSESFGDSEYNEALARKRTETVVKALRESGLKATAVTLRPGDSREMTYHAMERRILILDTE</sequence>
<keyword evidence="4" id="KW-1185">Reference proteome</keyword>
<evidence type="ECO:0000313" key="4">
    <source>
        <dbReference type="Proteomes" id="UP001595799"/>
    </source>
</evidence>
<organism evidence="3 4">
    <name type="scientific">Fodinicurvata halophila</name>
    <dbReference type="NCBI Taxonomy" id="1419723"/>
    <lineage>
        <taxon>Bacteria</taxon>
        <taxon>Pseudomonadati</taxon>
        <taxon>Pseudomonadota</taxon>
        <taxon>Alphaproteobacteria</taxon>
        <taxon>Rhodospirillales</taxon>
        <taxon>Rhodovibrionaceae</taxon>
        <taxon>Fodinicurvata</taxon>
    </lineage>
</organism>